<evidence type="ECO:0000256" key="3">
    <source>
        <dbReference type="ARBA" id="ARBA00023125"/>
    </source>
</evidence>
<dbReference type="SUPFAM" id="SSF56349">
    <property type="entry name" value="DNA breaking-rejoining enzymes"/>
    <property type="match status" value="1"/>
</dbReference>
<dbReference type="InterPro" id="IPR002104">
    <property type="entry name" value="Integrase_catalytic"/>
</dbReference>
<dbReference type="PANTHER" id="PTHR30629:SF2">
    <property type="entry name" value="PROPHAGE INTEGRASE INTS-RELATED"/>
    <property type="match status" value="1"/>
</dbReference>
<dbReference type="Proteomes" id="UP000252182">
    <property type="component" value="Chromosome"/>
</dbReference>
<gene>
    <name evidence="6" type="primary">intA_2</name>
    <name evidence="6" type="ORF">DTO96_101131</name>
</gene>
<proteinExistence type="inferred from homology"/>
<sequence>MATLLITDSELKKLISIAEKTHIDGTDKPTCSISQGGGLVLKRLNSGKWVWWVRYRFAGKENNISLGEYPLTTLAQARAGRDEVKVLIQKGTDPAAHRDEQKSTARLEAENSFKAVALQWWDNWRTGKEIDEHHAQATMRRLENDVFPAIGKLTINSIHLRQLTPMLKAIEQRAPSLAEKSWVACGQVFRYACAHGIMENNPLANIKRGDLLNGAQRVENQKRVSPQEIPALLRAIDGYDGVLARLGLQLMALVFVRHSELRGARWSDFDLEKNLWTIPAKERNENGVSSYGMKRVKGNPTPHIVPLSRQALAILKQLHSINGGREHLFPSVKGDGKVMSDGTLNKALDALGYKDRHTVHGFRGMASTALHEMNFPHEHIEIQLAHLERNKVSAAYNHAKYIPQRTAMMQAWADYLDEQRSKGKVIKLHA</sequence>
<dbReference type="OrthoDB" id="9775880at2"/>
<dbReference type="Gene3D" id="1.10.443.10">
    <property type="entry name" value="Intergrase catalytic core"/>
    <property type="match status" value="1"/>
</dbReference>
<evidence type="ECO:0000256" key="2">
    <source>
        <dbReference type="ARBA" id="ARBA00022908"/>
    </source>
</evidence>
<dbReference type="Gene3D" id="1.10.150.130">
    <property type="match status" value="1"/>
</dbReference>
<dbReference type="GO" id="GO:0006310">
    <property type="term" value="P:DNA recombination"/>
    <property type="evidence" value="ECO:0007669"/>
    <property type="project" value="UniProtKB-KW"/>
</dbReference>
<evidence type="ECO:0000313" key="6">
    <source>
        <dbReference type="EMBL" id="AXF85401.1"/>
    </source>
</evidence>
<dbReference type="CDD" id="cd00801">
    <property type="entry name" value="INT_P4_C"/>
    <property type="match status" value="1"/>
</dbReference>
<feature type="domain" description="Tyr recombinase" evidence="5">
    <location>
        <begin position="219"/>
        <end position="409"/>
    </location>
</feature>
<dbReference type="PROSITE" id="PS51898">
    <property type="entry name" value="TYR_RECOMBINASE"/>
    <property type="match status" value="1"/>
</dbReference>
<organism evidence="6 7">
    <name type="scientific">Ephemeroptericola cinctiostellae</name>
    <dbReference type="NCBI Taxonomy" id="2268024"/>
    <lineage>
        <taxon>Bacteria</taxon>
        <taxon>Pseudomonadati</taxon>
        <taxon>Pseudomonadota</taxon>
        <taxon>Betaproteobacteria</taxon>
        <taxon>Burkholderiales</taxon>
        <taxon>Burkholderiaceae</taxon>
        <taxon>Ephemeroptericola</taxon>
    </lineage>
</organism>
<dbReference type="KEGG" id="hyf:DTO96_101131"/>
<dbReference type="EMBL" id="CP031124">
    <property type="protein sequence ID" value="AXF85401.1"/>
    <property type="molecule type" value="Genomic_DNA"/>
</dbReference>
<dbReference type="Pfam" id="PF13356">
    <property type="entry name" value="Arm-DNA-bind_3"/>
    <property type="match status" value="1"/>
</dbReference>
<reference evidence="7" key="1">
    <citation type="submission" date="2018-07" db="EMBL/GenBank/DDBJ databases">
        <authorList>
            <person name="Kim H."/>
        </authorList>
    </citation>
    <scope>NUCLEOTIDE SEQUENCE [LARGE SCALE GENOMIC DNA]</scope>
    <source>
        <strain evidence="7">F02</strain>
    </source>
</reference>
<dbReference type="InterPro" id="IPR038488">
    <property type="entry name" value="Integrase_DNA-bd_sf"/>
</dbReference>
<name>A0A345DAL3_9BURK</name>
<dbReference type="InterPro" id="IPR011010">
    <property type="entry name" value="DNA_brk_join_enz"/>
</dbReference>
<evidence type="ECO:0000259" key="5">
    <source>
        <dbReference type="PROSITE" id="PS51898"/>
    </source>
</evidence>
<keyword evidence="4" id="KW-0233">DNA recombination</keyword>
<dbReference type="RefSeq" id="WP_114562599.1">
    <property type="nucleotide sequence ID" value="NZ_CP031124.1"/>
</dbReference>
<dbReference type="InterPro" id="IPR025166">
    <property type="entry name" value="Integrase_DNA_bind_dom"/>
</dbReference>
<accession>A0A345DAL3</accession>
<comment type="similarity">
    <text evidence="1">Belongs to the 'phage' integrase family.</text>
</comment>
<dbReference type="InterPro" id="IPR053876">
    <property type="entry name" value="Phage_int_M"/>
</dbReference>
<keyword evidence="2" id="KW-0229">DNA integration</keyword>
<dbReference type="PANTHER" id="PTHR30629">
    <property type="entry name" value="PROPHAGE INTEGRASE"/>
    <property type="match status" value="1"/>
</dbReference>
<dbReference type="AlphaFoldDB" id="A0A345DAL3"/>
<protein>
    <submittedName>
        <fullName evidence="6">Prophage integrase IntA</fullName>
    </submittedName>
</protein>
<dbReference type="GO" id="GO:0003677">
    <property type="term" value="F:DNA binding"/>
    <property type="evidence" value="ECO:0007669"/>
    <property type="project" value="UniProtKB-KW"/>
</dbReference>
<dbReference type="InterPro" id="IPR050808">
    <property type="entry name" value="Phage_Integrase"/>
</dbReference>
<dbReference type="Gene3D" id="3.30.160.390">
    <property type="entry name" value="Integrase, DNA-binding domain"/>
    <property type="match status" value="1"/>
</dbReference>
<dbReference type="InterPro" id="IPR013762">
    <property type="entry name" value="Integrase-like_cat_sf"/>
</dbReference>
<dbReference type="InterPro" id="IPR010998">
    <property type="entry name" value="Integrase_recombinase_N"/>
</dbReference>
<keyword evidence="3" id="KW-0238">DNA-binding</keyword>
<evidence type="ECO:0000256" key="1">
    <source>
        <dbReference type="ARBA" id="ARBA00008857"/>
    </source>
</evidence>
<evidence type="ECO:0000256" key="4">
    <source>
        <dbReference type="ARBA" id="ARBA00023172"/>
    </source>
</evidence>
<keyword evidence="7" id="KW-1185">Reference proteome</keyword>
<dbReference type="Pfam" id="PF22022">
    <property type="entry name" value="Phage_int_M"/>
    <property type="match status" value="1"/>
</dbReference>
<dbReference type="Pfam" id="PF00589">
    <property type="entry name" value="Phage_integrase"/>
    <property type="match status" value="1"/>
</dbReference>
<evidence type="ECO:0000313" key="7">
    <source>
        <dbReference type="Proteomes" id="UP000252182"/>
    </source>
</evidence>
<dbReference type="GO" id="GO:0015074">
    <property type="term" value="P:DNA integration"/>
    <property type="evidence" value="ECO:0007669"/>
    <property type="project" value="UniProtKB-KW"/>
</dbReference>